<comment type="caution">
    <text evidence="2">The sequence shown here is derived from an EMBL/GenBank/DDBJ whole genome shotgun (WGS) entry which is preliminary data.</text>
</comment>
<proteinExistence type="predicted"/>
<dbReference type="Proteomes" id="UP000253099">
    <property type="component" value="Unassembled WGS sequence"/>
</dbReference>
<dbReference type="EMBL" id="NIZT01000020">
    <property type="protein sequence ID" value="RBQ23659.1"/>
    <property type="molecule type" value="Genomic_DNA"/>
</dbReference>
<evidence type="ECO:0000313" key="2">
    <source>
        <dbReference type="EMBL" id="RBQ23659.1"/>
    </source>
</evidence>
<name>A0A366MDT5_9EURY</name>
<dbReference type="AlphaFoldDB" id="A0A366MDT5"/>
<accession>A0A366MDT5</accession>
<reference evidence="2 3" key="1">
    <citation type="submission" date="2018-06" db="EMBL/GenBank/DDBJ databases">
        <title>Genomic insight into two independent archaeal endosymbiosis events.</title>
        <authorList>
            <person name="Lind A.E."/>
            <person name="Lewis W.H."/>
            <person name="Spang A."/>
            <person name="Guy L."/>
            <person name="Embley M.T."/>
            <person name="Ettema T.J.G."/>
        </authorList>
    </citation>
    <scope>NUCLEOTIDE SEQUENCE [LARGE SCALE GENOMIC DNA]</scope>
    <source>
        <strain evidence="2">NOE</strain>
    </source>
</reference>
<dbReference type="SUPFAM" id="SSF52777">
    <property type="entry name" value="CoA-dependent acyltransferases"/>
    <property type="match status" value="1"/>
</dbReference>
<dbReference type="InterPro" id="IPR001242">
    <property type="entry name" value="Condensation_dom"/>
</dbReference>
<keyword evidence="3" id="KW-1185">Reference proteome</keyword>
<gene>
    <name evidence="2" type="ORF">ALNOE001_07140</name>
</gene>
<organism evidence="2 3">
    <name type="scientific">Candidatus Methanobinarius endosymbioticus</name>
    <dbReference type="NCBI Taxonomy" id="2006182"/>
    <lineage>
        <taxon>Archaea</taxon>
        <taxon>Methanobacteriati</taxon>
        <taxon>Methanobacteriota</taxon>
        <taxon>Methanomada group</taxon>
        <taxon>Methanobacteria</taxon>
        <taxon>Methanobacteriales</taxon>
        <taxon>Methanobacteriaceae</taxon>
        <taxon>Candidatus Methanobinarius</taxon>
    </lineage>
</organism>
<protein>
    <recommendedName>
        <fullName evidence="1">Condensation domain-containing protein</fullName>
    </recommendedName>
</protein>
<feature type="domain" description="Condensation" evidence="1">
    <location>
        <begin position="7"/>
        <end position="182"/>
    </location>
</feature>
<dbReference type="GO" id="GO:0003824">
    <property type="term" value="F:catalytic activity"/>
    <property type="evidence" value="ECO:0007669"/>
    <property type="project" value="InterPro"/>
</dbReference>
<evidence type="ECO:0000259" key="1">
    <source>
        <dbReference type="Pfam" id="PF00668"/>
    </source>
</evidence>
<dbReference type="Gene3D" id="3.30.559.30">
    <property type="entry name" value="Nonribosomal peptide synthetase, condensation domain"/>
    <property type="match status" value="1"/>
</dbReference>
<dbReference type="Pfam" id="PF00668">
    <property type="entry name" value="Condensation"/>
    <property type="match status" value="1"/>
</dbReference>
<sequence>MDGNDYDFDDFAKEFNEINEGKKIPEFFENMLKNSTPQVQMPTKPKKSEILPLIDNIIKKIIRFVRNKKVATSNNGSIYELMISAFSITIGKYINNDEVLLGMLLEGRNKKAENLIGMFVRTLPFLFKPQGNIYWKDYLQKNKEEISSLKLNQRTSFENITHNYSLDESGSRAPIFDIITNYLHTPPTKWKIVHSVGP</sequence>
<evidence type="ECO:0000313" key="3">
    <source>
        <dbReference type="Proteomes" id="UP000253099"/>
    </source>
</evidence>